<dbReference type="InterPro" id="IPR057326">
    <property type="entry name" value="KR_dom"/>
</dbReference>
<dbReference type="PROSITE" id="PS00061">
    <property type="entry name" value="ADH_SHORT"/>
    <property type="match status" value="1"/>
</dbReference>
<feature type="domain" description="Ketoreductase" evidence="4">
    <location>
        <begin position="7"/>
        <end position="193"/>
    </location>
</feature>
<dbReference type="Pfam" id="PF00106">
    <property type="entry name" value="adh_short"/>
    <property type="match status" value="1"/>
</dbReference>
<keyword evidence="6" id="KW-1185">Reference proteome</keyword>
<dbReference type="GO" id="GO:0016616">
    <property type="term" value="F:oxidoreductase activity, acting on the CH-OH group of donors, NAD or NADP as acceptor"/>
    <property type="evidence" value="ECO:0007669"/>
    <property type="project" value="UniProtKB-ARBA"/>
</dbReference>
<accession>A0A235B3V2</accession>
<dbReference type="PRINTS" id="PR00081">
    <property type="entry name" value="GDHRDH"/>
</dbReference>
<dbReference type="PRINTS" id="PR00080">
    <property type="entry name" value="SDRFAMILY"/>
</dbReference>
<gene>
    <name evidence="5" type="ORF">CHM34_13585</name>
</gene>
<dbReference type="InterPro" id="IPR020904">
    <property type="entry name" value="Sc_DH/Rdtase_CS"/>
</dbReference>
<evidence type="ECO:0000256" key="3">
    <source>
        <dbReference type="RuleBase" id="RU000363"/>
    </source>
</evidence>
<name>A0A235B3V2_9BACL</name>
<evidence type="ECO:0000259" key="4">
    <source>
        <dbReference type="SMART" id="SM00822"/>
    </source>
</evidence>
<dbReference type="EMBL" id="NOWF01000008">
    <property type="protein sequence ID" value="OYD06964.1"/>
    <property type="molecule type" value="Genomic_DNA"/>
</dbReference>
<protein>
    <submittedName>
        <fullName evidence="5">Oxidoreductase</fullName>
    </submittedName>
</protein>
<keyword evidence="2" id="KW-0560">Oxidoreductase</keyword>
<dbReference type="SMART" id="SM00822">
    <property type="entry name" value="PKS_KR"/>
    <property type="match status" value="1"/>
</dbReference>
<dbReference type="PANTHER" id="PTHR43115">
    <property type="entry name" value="DEHYDROGENASE/REDUCTASE SDR FAMILY MEMBER 11"/>
    <property type="match status" value="1"/>
</dbReference>
<dbReference type="Gene3D" id="3.40.50.720">
    <property type="entry name" value="NAD(P)-binding Rossmann-like Domain"/>
    <property type="match status" value="1"/>
</dbReference>
<evidence type="ECO:0000256" key="1">
    <source>
        <dbReference type="ARBA" id="ARBA00006484"/>
    </source>
</evidence>
<dbReference type="AlphaFoldDB" id="A0A235B3V2"/>
<reference evidence="5 6" key="1">
    <citation type="submission" date="2017-07" db="EMBL/GenBank/DDBJ databases">
        <title>The genome sequence of Paludifilum halophilum highlights mechanisms for microbial adaptation to high salt environemnts.</title>
        <authorList>
            <person name="Belbahri L."/>
        </authorList>
    </citation>
    <scope>NUCLEOTIDE SEQUENCE [LARGE SCALE GENOMIC DNA]</scope>
    <source>
        <strain evidence="5 6">DSM 102817</strain>
    </source>
</reference>
<dbReference type="PANTHER" id="PTHR43115:SF4">
    <property type="entry name" value="DEHYDROGENASE_REDUCTASE SDR FAMILY MEMBER 11"/>
    <property type="match status" value="1"/>
</dbReference>
<dbReference type="InterPro" id="IPR036291">
    <property type="entry name" value="NAD(P)-bd_dom_sf"/>
</dbReference>
<dbReference type="Proteomes" id="UP000215459">
    <property type="component" value="Unassembled WGS sequence"/>
</dbReference>
<comment type="caution">
    <text evidence="5">The sequence shown here is derived from an EMBL/GenBank/DDBJ whole genome shotgun (WGS) entry which is preliminary data.</text>
</comment>
<evidence type="ECO:0000256" key="2">
    <source>
        <dbReference type="ARBA" id="ARBA00023002"/>
    </source>
</evidence>
<comment type="similarity">
    <text evidence="1 3">Belongs to the short-chain dehydrogenases/reductases (SDR) family.</text>
</comment>
<proteinExistence type="inferred from homology"/>
<evidence type="ECO:0000313" key="6">
    <source>
        <dbReference type="Proteomes" id="UP000215459"/>
    </source>
</evidence>
<dbReference type="SUPFAM" id="SSF51735">
    <property type="entry name" value="NAD(P)-binding Rossmann-fold domains"/>
    <property type="match status" value="1"/>
</dbReference>
<dbReference type="InterPro" id="IPR002347">
    <property type="entry name" value="SDR_fam"/>
</dbReference>
<sequence length="249" mass="27040">MSNHQDKVIVITGASSGIGEATAKLLAKDGAKLVLGARRENLLQNLVKEVEGLGGEAVYAVVDVTKVEQVEDLAKLAIDTFGKIDVWLNNAGIMPQSLLKQKKIEDWDAMIDINIKGTLYGIGAALPFMEKQKSGHIINISSIAGHIAHAGSSVYSATKWAVRAISESLREEMAQDETNVRVTIVSPGAINTELLESITDQEVKSNTEEFYKNFGISADRVALTIKQAIDLPEDAAWNEVIIRPTKQLM</sequence>
<dbReference type="OrthoDB" id="9775296at2"/>
<dbReference type="FunFam" id="3.40.50.720:FF:000047">
    <property type="entry name" value="NADP-dependent L-serine/L-allo-threonine dehydrogenase"/>
    <property type="match status" value="1"/>
</dbReference>
<organism evidence="5 6">
    <name type="scientific">Paludifilum halophilum</name>
    <dbReference type="NCBI Taxonomy" id="1642702"/>
    <lineage>
        <taxon>Bacteria</taxon>
        <taxon>Bacillati</taxon>
        <taxon>Bacillota</taxon>
        <taxon>Bacilli</taxon>
        <taxon>Bacillales</taxon>
        <taxon>Thermoactinomycetaceae</taxon>
        <taxon>Paludifilum</taxon>
    </lineage>
</organism>
<dbReference type="RefSeq" id="WP_094265161.1">
    <property type="nucleotide sequence ID" value="NZ_NOWF01000008.1"/>
</dbReference>
<evidence type="ECO:0000313" key="5">
    <source>
        <dbReference type="EMBL" id="OYD06964.1"/>
    </source>
</evidence>